<accession>A0ABP9E9P3</accession>
<name>A0ABP9E9P3_9ACTN</name>
<dbReference type="RefSeq" id="WP_345699626.1">
    <property type="nucleotide sequence ID" value="NZ_BAABIS010000001.1"/>
</dbReference>
<protein>
    <submittedName>
        <fullName evidence="2">Uncharacterized protein</fullName>
    </submittedName>
</protein>
<gene>
    <name evidence="2" type="ORF">GCM10023235_55780</name>
</gene>
<keyword evidence="1" id="KW-0812">Transmembrane</keyword>
<evidence type="ECO:0000313" key="3">
    <source>
        <dbReference type="Proteomes" id="UP001501752"/>
    </source>
</evidence>
<keyword evidence="1" id="KW-1133">Transmembrane helix</keyword>
<comment type="caution">
    <text evidence="2">The sequence shown here is derived from an EMBL/GenBank/DDBJ whole genome shotgun (WGS) entry which is preliminary data.</text>
</comment>
<keyword evidence="1" id="KW-0472">Membrane</keyword>
<proteinExistence type="predicted"/>
<dbReference type="EMBL" id="BAABIS010000001">
    <property type="protein sequence ID" value="GAA4869887.1"/>
    <property type="molecule type" value="Genomic_DNA"/>
</dbReference>
<keyword evidence="3" id="KW-1185">Reference proteome</keyword>
<evidence type="ECO:0000313" key="2">
    <source>
        <dbReference type="EMBL" id="GAA4869887.1"/>
    </source>
</evidence>
<reference evidence="3" key="1">
    <citation type="journal article" date="2019" name="Int. J. Syst. Evol. Microbiol.">
        <title>The Global Catalogue of Microorganisms (GCM) 10K type strain sequencing project: providing services to taxonomists for standard genome sequencing and annotation.</title>
        <authorList>
            <consortium name="The Broad Institute Genomics Platform"/>
            <consortium name="The Broad Institute Genome Sequencing Center for Infectious Disease"/>
            <person name="Wu L."/>
            <person name="Ma J."/>
        </authorList>
    </citation>
    <scope>NUCLEOTIDE SEQUENCE [LARGE SCALE GENOMIC DNA]</scope>
    <source>
        <strain evidence="3">JCM 13006</strain>
    </source>
</reference>
<sequence length="142" mass="14676">MRKLAAAITAIVALAVMGVLWMLPVTVSVLGTTGTCGPAIAAAISDPTSYGTDKLDRDLQQLCWGQGLPLSVAGGIVGAAGLMVSVALLAINPRKWPAAAAALRHDLSMIHPRDHQSQCPTCRVPFPCPSAQVLLASDRPGQ</sequence>
<evidence type="ECO:0000256" key="1">
    <source>
        <dbReference type="SAM" id="Phobius"/>
    </source>
</evidence>
<organism evidence="2 3">
    <name type="scientific">Kitasatospora terrestris</name>
    <dbReference type="NCBI Taxonomy" id="258051"/>
    <lineage>
        <taxon>Bacteria</taxon>
        <taxon>Bacillati</taxon>
        <taxon>Actinomycetota</taxon>
        <taxon>Actinomycetes</taxon>
        <taxon>Kitasatosporales</taxon>
        <taxon>Streptomycetaceae</taxon>
        <taxon>Kitasatospora</taxon>
    </lineage>
</organism>
<feature type="transmembrane region" description="Helical" evidence="1">
    <location>
        <begin position="68"/>
        <end position="91"/>
    </location>
</feature>
<dbReference type="Proteomes" id="UP001501752">
    <property type="component" value="Unassembled WGS sequence"/>
</dbReference>